<sequence length="60" mass="7078">MKTKKTTKRLFSAISINRVTAERFRIFSKKVTGSHSDTLDQMMDFFEVVNISPRNRLMMH</sequence>
<evidence type="ECO:0000313" key="2">
    <source>
        <dbReference type="Proteomes" id="UP000183945"/>
    </source>
</evidence>
<protein>
    <submittedName>
        <fullName evidence="1">Uncharacterized protein</fullName>
    </submittedName>
</protein>
<dbReference type="RefSeq" id="WP_317040914.1">
    <property type="nucleotide sequence ID" value="NZ_FQVT01000032.1"/>
</dbReference>
<dbReference type="Proteomes" id="UP000183945">
    <property type="component" value="Unassembled WGS sequence"/>
</dbReference>
<organism evidence="1 2">
    <name type="scientific">Salegentibacter echinorum</name>
    <dbReference type="NCBI Taxonomy" id="1073325"/>
    <lineage>
        <taxon>Bacteria</taxon>
        <taxon>Pseudomonadati</taxon>
        <taxon>Bacteroidota</taxon>
        <taxon>Flavobacteriia</taxon>
        <taxon>Flavobacteriales</taxon>
        <taxon>Flavobacteriaceae</taxon>
        <taxon>Salegentibacter</taxon>
    </lineage>
</organism>
<gene>
    <name evidence="1" type="ORF">SAMN05444483_1326</name>
</gene>
<keyword evidence="2" id="KW-1185">Reference proteome</keyword>
<dbReference type="AlphaFoldDB" id="A0A1M5MJP0"/>
<dbReference type="InterPro" id="IPR048012">
    <property type="entry name" value="BfmA-like_N"/>
</dbReference>
<dbReference type="EMBL" id="FQVT01000032">
    <property type="protein sequence ID" value="SHG77461.1"/>
    <property type="molecule type" value="Genomic_DNA"/>
</dbReference>
<name>A0A1M5MJP0_SALEC</name>
<feature type="non-terminal residue" evidence="1">
    <location>
        <position position="60"/>
    </location>
</feature>
<proteinExistence type="predicted"/>
<accession>A0A1M5MJP0</accession>
<reference evidence="2" key="1">
    <citation type="submission" date="2016-11" db="EMBL/GenBank/DDBJ databases">
        <authorList>
            <person name="Varghese N."/>
            <person name="Submissions S."/>
        </authorList>
    </citation>
    <scope>NUCLEOTIDE SEQUENCE [LARGE SCALE GENOMIC DNA]</scope>
    <source>
        <strain evidence="2">DSM 24579</strain>
    </source>
</reference>
<dbReference type="NCBIfam" id="NF041200">
    <property type="entry name" value="mob_BfmA_Nterm"/>
    <property type="match status" value="1"/>
</dbReference>
<evidence type="ECO:0000313" key="1">
    <source>
        <dbReference type="EMBL" id="SHG77461.1"/>
    </source>
</evidence>